<feature type="domain" description="Rab-GAP TBC" evidence="3">
    <location>
        <begin position="1"/>
        <end position="100"/>
    </location>
</feature>
<feature type="compositionally biased region" description="Acidic residues" evidence="1">
    <location>
        <begin position="1146"/>
        <end position="1172"/>
    </location>
</feature>
<feature type="region of interest" description="Disordered" evidence="1">
    <location>
        <begin position="185"/>
        <end position="208"/>
    </location>
</feature>
<feature type="region of interest" description="Disordered" evidence="1">
    <location>
        <begin position="1002"/>
        <end position="1024"/>
    </location>
</feature>
<feature type="compositionally biased region" description="Basic and acidic residues" evidence="1">
    <location>
        <begin position="1729"/>
        <end position="1741"/>
    </location>
</feature>
<feature type="region of interest" description="Disordered" evidence="1">
    <location>
        <begin position="824"/>
        <end position="872"/>
    </location>
</feature>
<dbReference type="OrthoDB" id="294251at2759"/>
<organism evidence="4 5">
    <name type="scientific">Chlamydomonas schloesseri</name>
    <dbReference type="NCBI Taxonomy" id="2026947"/>
    <lineage>
        <taxon>Eukaryota</taxon>
        <taxon>Viridiplantae</taxon>
        <taxon>Chlorophyta</taxon>
        <taxon>core chlorophytes</taxon>
        <taxon>Chlorophyceae</taxon>
        <taxon>CS clade</taxon>
        <taxon>Chlamydomonadales</taxon>
        <taxon>Chlamydomonadaceae</taxon>
        <taxon>Chlamydomonas</taxon>
    </lineage>
</organism>
<feature type="compositionally biased region" description="Low complexity" evidence="1">
    <location>
        <begin position="1282"/>
        <end position="1301"/>
    </location>
</feature>
<dbReference type="InterPro" id="IPR035969">
    <property type="entry name" value="Rab-GAP_TBC_sf"/>
</dbReference>
<protein>
    <recommendedName>
        <fullName evidence="3">Rab-GAP TBC domain-containing protein</fullName>
    </recommendedName>
</protein>
<feature type="compositionally biased region" description="Acidic residues" evidence="1">
    <location>
        <begin position="194"/>
        <end position="205"/>
    </location>
</feature>
<dbReference type="GO" id="GO:0031267">
    <property type="term" value="F:small GTPase binding"/>
    <property type="evidence" value="ECO:0007669"/>
    <property type="project" value="TreeGrafter"/>
</dbReference>
<dbReference type="PANTHER" id="PTHR47219:SF9">
    <property type="entry name" value="GTPASE ACTIVATING PROTEIN AND CENTROSOME-ASSOCIATED, ISOFORM B"/>
    <property type="match status" value="1"/>
</dbReference>
<feature type="region of interest" description="Disordered" evidence="1">
    <location>
        <begin position="374"/>
        <end position="394"/>
    </location>
</feature>
<dbReference type="InterPro" id="IPR050302">
    <property type="entry name" value="Rab_GAP_TBC_domain"/>
</dbReference>
<evidence type="ECO:0000256" key="2">
    <source>
        <dbReference type="SAM" id="SignalP"/>
    </source>
</evidence>
<feature type="compositionally biased region" description="Gly residues" evidence="1">
    <location>
        <begin position="1520"/>
        <end position="1536"/>
    </location>
</feature>
<feature type="region of interest" description="Disordered" evidence="1">
    <location>
        <begin position="439"/>
        <end position="541"/>
    </location>
</feature>
<evidence type="ECO:0000256" key="1">
    <source>
        <dbReference type="SAM" id="MobiDB-lite"/>
    </source>
</evidence>
<feature type="compositionally biased region" description="Gly residues" evidence="1">
    <location>
        <begin position="1917"/>
        <end position="1934"/>
    </location>
</feature>
<dbReference type="Pfam" id="PF23436">
    <property type="entry name" value="RabGap-TBC_2"/>
    <property type="match status" value="1"/>
</dbReference>
<dbReference type="Proteomes" id="UP000613740">
    <property type="component" value="Unassembled WGS sequence"/>
</dbReference>
<dbReference type="EMBL" id="JAEHOD010000014">
    <property type="protein sequence ID" value="KAG2449368.1"/>
    <property type="molecule type" value="Genomic_DNA"/>
</dbReference>
<gene>
    <name evidence="4" type="ORF">HYH02_005521</name>
</gene>
<feature type="region of interest" description="Disordered" evidence="1">
    <location>
        <begin position="908"/>
        <end position="984"/>
    </location>
</feature>
<feature type="compositionally biased region" description="Low complexity" evidence="1">
    <location>
        <begin position="829"/>
        <end position="844"/>
    </location>
</feature>
<feature type="region of interest" description="Disordered" evidence="1">
    <location>
        <begin position="1413"/>
        <end position="1536"/>
    </location>
</feature>
<feature type="region of interest" description="Disordered" evidence="1">
    <location>
        <begin position="1146"/>
        <end position="1178"/>
    </location>
</feature>
<feature type="compositionally biased region" description="Low complexity" evidence="1">
    <location>
        <begin position="1509"/>
        <end position="1519"/>
    </location>
</feature>
<feature type="compositionally biased region" description="Low complexity" evidence="1">
    <location>
        <begin position="490"/>
        <end position="527"/>
    </location>
</feature>
<dbReference type="PROSITE" id="PS50086">
    <property type="entry name" value="TBC_RABGAP"/>
    <property type="match status" value="1"/>
</dbReference>
<feature type="region of interest" description="Disordered" evidence="1">
    <location>
        <begin position="1729"/>
        <end position="1765"/>
    </location>
</feature>
<feature type="compositionally biased region" description="Acidic residues" evidence="1">
    <location>
        <begin position="1562"/>
        <end position="1571"/>
    </location>
</feature>
<feature type="compositionally biased region" description="Pro residues" evidence="1">
    <location>
        <begin position="1897"/>
        <end position="1914"/>
    </location>
</feature>
<feature type="compositionally biased region" description="Low complexity" evidence="1">
    <location>
        <begin position="1742"/>
        <end position="1751"/>
    </location>
</feature>
<feature type="compositionally biased region" description="Gly residues" evidence="1">
    <location>
        <begin position="1230"/>
        <end position="1239"/>
    </location>
</feature>
<feature type="compositionally biased region" description="Polar residues" evidence="1">
    <location>
        <begin position="379"/>
        <end position="393"/>
    </location>
</feature>
<feature type="compositionally biased region" description="Gly residues" evidence="1">
    <location>
        <begin position="1688"/>
        <end position="1698"/>
    </location>
</feature>
<dbReference type="SUPFAM" id="SSF47923">
    <property type="entry name" value="Ypt/Rab-GAP domain of gyp1p"/>
    <property type="match status" value="2"/>
</dbReference>
<proteinExistence type="predicted"/>
<comment type="caution">
    <text evidence="4">The sequence shown here is derived from an EMBL/GenBank/DDBJ whole genome shotgun (WGS) entry which is preliminary data.</text>
</comment>
<feature type="region of interest" description="Disordered" evidence="1">
    <location>
        <begin position="1220"/>
        <end position="1244"/>
    </location>
</feature>
<feature type="region of interest" description="Disordered" evidence="1">
    <location>
        <begin position="1271"/>
        <end position="1328"/>
    </location>
</feature>
<feature type="compositionally biased region" description="Gly residues" evidence="1">
    <location>
        <begin position="1004"/>
        <end position="1013"/>
    </location>
</feature>
<feature type="region of interest" description="Disordered" evidence="1">
    <location>
        <begin position="1562"/>
        <end position="1708"/>
    </location>
</feature>
<feature type="chain" id="PRO_5032803398" description="Rab-GAP TBC domain-containing protein" evidence="2">
    <location>
        <begin position="19"/>
        <end position="2223"/>
    </location>
</feature>
<keyword evidence="5" id="KW-1185">Reference proteome</keyword>
<dbReference type="PANTHER" id="PTHR47219">
    <property type="entry name" value="RAB GTPASE-ACTIVATING PROTEIN 1-LIKE"/>
    <property type="match status" value="1"/>
</dbReference>
<sequence length="2223" mass="216141">MNFLTGLLLMYLPTEGQAFAALVVLMEDRKLRSFYHRSMALLQVQLWQLSRLISPALNTHLETMGVVPMLYGASWLMTAFSADFPIAFSARIMDVLLGDQCECALLKVAVAVMKVVEPRLLEMNDLEDVLGYLKIEVPAWEDDELHAVLTAAFTKPWTSRQLSILRSTEDAETVAQAMDRVMTAMSEQASGVPGDDDEGGDDGELPADGRVAVTVPRIKPPPQPNTTCSSSFAPSPACGTPIGGGPMGTGSMGGAGMLASTGGSPSMPIGISSGGSFRQQHAGAGSIAGSVGGSVGGGEAGMLSGMSSVGGSLTQWAIPSIHPEAQANPAIQAFRRAHLPSLAATAGAPVARAAGGRSILAGQAATAAVAASAASGTTPTDSLNLSPPQTQASAMEDGPAVASTAGLLQPAEKVILSGSLLHLHPDQPSLLRATTGEEWSELNAARQQWRTPSRSTPGGMRQNNTDGGGDEHNSTQDGAVAAGTPSVWRAVLPGPGPASAVGSSGASSAAGSLGGAPPASDSAAAPAPSQPIPVPSGGPARALSAMSAFANASGPAAAAAGLVLAPPKPPLPPRQASFDRAPPGGCASAFSRLSVVTEDPPSVLMGPTAPAPSPRGSMDIHVLGRAGSHHIDIGEHGGQLLGTSTAGAAGEGGFLAGGGAAAGMGASVFATGMGGSAPSCNGDCASGTASATTGGALLSPSGISGAVSPHTGVSPHVLLPSTWSHQSQGASAGASFIHSAGGGGGGTLGGGSDSPTAGATAGVGYAPLGATAAMAGAAAMLGVASAASASATGSLLYDGEAAAAAAAAAAGDAAALFTGLPDGAAADSQPTPTGTGSTAGGLLPLAPPPPPQVPLGSAPPAAAGERNPNTDLGTDIGCDILRMLTRVDASNANAAYDTCAVLGESMYADSPNKEDQPKEEQNLVKSGSEHSLRHLPSSSALDRMAAQDLARAQEEAERMRQELEAQLQQQRASEVSRSGAASVPNLSTAGTVQADGAAAADGAAVGGADGSAGDGAATANGESVSGGHTLSMNAAAAAVPVNENEVVLKRPALYVDGIPMFDPKTLMCDSQQEAQVMFTPLVSPGASSYAGGALEPQSTLTGVTAPPSASVSMSGVAAPAAAAGGADGEADGEEDEEVDDAAYDLAEPSDDEDDDEEAGTGLLADEDDDEDDRPFGSRQRAMAAAATAAAAAAARAAPAMLSSIAMAPAVAEPAGPATAGAAAAQRSDGAGAGPGGAPGQAGEWVDWSQAPPIQTAPPVTLPMTGPVREVVPASESHEDSPAAEAPAPAGEGAAGQSEPSAVFATTGAPHPERMLPEDSSHEPPHGMAPAAAQAYGLLPAVSNLSSLAAPLPRAISFATTDGGNTPSASLTVGPNRSGGFNWMQLRCDSMATSEVDSRVGSSRWAAGFATGLNTGDAVDSDSEGTPRHGDGGLGHIMGQPPGPPAPSLQHLHCSSMPGHAGPPDSGGESPLALTNSGPMHPSSAHPFGQPGLHGHGHGHGHSGVHGHLHLQQQHSSGSFGRSGGSGDYSGHGGIPASGGVVKRVTSRLGMSGSILAAGGIAEEEGEGEDDGPPPPSGPLSASKDSSRKELFFRDGSAAEGEEAPVTATDSSRPNGGTAAAASAAAAARASEDAEGGGVASPASGAVTAEGASTGDTTTTPDGAGGMGPMRHASSGLGEGDEAARAGSTGDGGGSGNAGEGPSPFSRTALSPSLAHHIISAYLRCEQHEQQQEKKELEERLMAQEQQQQQADADAEADGAGGADTPAMPDFAAAYASNAGDASPKALSGSMAGVAAGALSALEQQPPPPQLHAEEPSLASHGFSLPAVPMSPPAVLSPTLADGSRATASADAAGSGSSGGSAFAAFQQPPPVKALTPFAMSMEDPNMCRISAELLQSMPPPPAALQPSTPTPPVSIPGAGGSGAVAGGGGAGGRAAGFRSRTISGGGDGGGDEAGGDVTLTASGIGALGGSGLISALHSGGAGVSGSVVLRGLGSHDFAGGTGSILNASMGGGVVSGPGCASGTSFMGGSGAPGSALMQALHGVSFRAVSSSCGGSGAPGTSGGGAAPVSLLLPPPPPPQVPLCAATAGRADAASASALAAAVSAVSSTSAAAAPSSLLDSGAHTVVCVSAATSSSVPTSTISATGASATSTDRGPAPPAWTATFDEPAGGRAADVAPATAACESPPFPGRDSAGLTSAGIRTPDARTPAPDMARGMSLEAAGQ</sequence>
<feature type="region of interest" description="Disordered" evidence="1">
    <location>
        <begin position="2136"/>
        <end position="2223"/>
    </location>
</feature>
<feature type="compositionally biased region" description="Low complexity" evidence="1">
    <location>
        <begin position="1639"/>
        <end position="1661"/>
    </location>
</feature>
<evidence type="ECO:0000313" key="4">
    <source>
        <dbReference type="EMBL" id="KAG2449368.1"/>
    </source>
</evidence>
<feature type="signal peptide" evidence="2">
    <location>
        <begin position="1"/>
        <end position="18"/>
    </location>
</feature>
<feature type="compositionally biased region" description="Basic and acidic residues" evidence="1">
    <location>
        <begin position="911"/>
        <end position="932"/>
    </location>
</feature>
<feature type="compositionally biased region" description="Low complexity" evidence="1">
    <location>
        <begin position="1615"/>
        <end position="1628"/>
    </location>
</feature>
<feature type="compositionally biased region" description="Basic residues" evidence="1">
    <location>
        <begin position="1494"/>
        <end position="1508"/>
    </location>
</feature>
<feature type="compositionally biased region" description="Polar residues" evidence="1">
    <location>
        <begin position="445"/>
        <end position="465"/>
    </location>
</feature>
<reference evidence="4" key="1">
    <citation type="journal article" date="2020" name="bioRxiv">
        <title>Comparative genomics of Chlamydomonas.</title>
        <authorList>
            <person name="Craig R.J."/>
            <person name="Hasan A.R."/>
            <person name="Ness R.W."/>
            <person name="Keightley P.D."/>
        </authorList>
    </citation>
    <scope>NUCLEOTIDE SEQUENCE</scope>
    <source>
        <strain evidence="4">CCAP 11/173</strain>
    </source>
</reference>
<accession>A0A835WKI4</accession>
<feature type="compositionally biased region" description="Basic and acidic residues" evidence="1">
    <location>
        <begin position="951"/>
        <end position="963"/>
    </location>
</feature>
<feature type="compositionally biased region" description="Low complexity" evidence="1">
    <location>
        <begin position="2136"/>
        <end position="2151"/>
    </location>
</feature>
<name>A0A835WKI4_9CHLO</name>
<feature type="compositionally biased region" description="Low complexity" evidence="1">
    <location>
        <begin position="1220"/>
        <end position="1229"/>
    </location>
</feature>
<keyword evidence="2" id="KW-0732">Signal</keyword>
<feature type="region of interest" description="Disordered" evidence="1">
    <location>
        <begin position="1896"/>
        <end position="1954"/>
    </location>
</feature>
<evidence type="ECO:0000313" key="5">
    <source>
        <dbReference type="Proteomes" id="UP000613740"/>
    </source>
</evidence>
<feature type="compositionally biased region" description="Basic and acidic residues" evidence="1">
    <location>
        <begin position="1310"/>
        <end position="1324"/>
    </location>
</feature>
<dbReference type="Gene3D" id="1.10.472.80">
    <property type="entry name" value="Ypt/Rab-GAP domain of gyp1p, domain 3"/>
    <property type="match status" value="1"/>
</dbReference>
<evidence type="ECO:0000259" key="3">
    <source>
        <dbReference type="PROSITE" id="PS50086"/>
    </source>
</evidence>
<dbReference type="InterPro" id="IPR000195">
    <property type="entry name" value="Rab-GAP-TBC_dom"/>
</dbReference>
<dbReference type="GO" id="GO:0005096">
    <property type="term" value="F:GTPase activator activity"/>
    <property type="evidence" value="ECO:0007669"/>
    <property type="project" value="TreeGrafter"/>
</dbReference>